<dbReference type="SUPFAM" id="SSF52047">
    <property type="entry name" value="RNI-like"/>
    <property type="match status" value="1"/>
</dbReference>
<comment type="caution">
    <text evidence="1">The sequence shown here is derived from an EMBL/GenBank/DDBJ whole genome shotgun (WGS) entry which is preliminary data.</text>
</comment>
<dbReference type="AlphaFoldDB" id="A0AAU9PD81"/>
<sequence>MVETVFKYVFNYFFVFHNSILTNIWVGSEGGVALSDVISRCTLLKKLYLPDSMFGVEVGLGLIKAISIFQNLTEIYIGYEFRISIIWKSANCSYYIPICINHQDYNQIQVGLLNGIWNWPL</sequence>
<keyword evidence="2" id="KW-1185">Reference proteome</keyword>
<evidence type="ECO:0000313" key="2">
    <source>
        <dbReference type="Proteomes" id="UP001157418"/>
    </source>
</evidence>
<dbReference type="GO" id="GO:0005096">
    <property type="term" value="F:GTPase activator activity"/>
    <property type="evidence" value="ECO:0007669"/>
    <property type="project" value="InterPro"/>
</dbReference>
<dbReference type="PANTHER" id="PTHR46761:SF2">
    <property type="entry name" value="RAN GTPASE-ACTIVATING PROTEIN 1"/>
    <property type="match status" value="1"/>
</dbReference>
<proteinExistence type="predicted"/>
<gene>
    <name evidence="1" type="ORF">LVIROSA_LOCUS33332</name>
</gene>
<dbReference type="PANTHER" id="PTHR46761">
    <property type="entry name" value="RAN GTPASE-ACTIVATING PROTEIN 1"/>
    <property type="match status" value="1"/>
</dbReference>
<dbReference type="Proteomes" id="UP001157418">
    <property type="component" value="Unassembled WGS sequence"/>
</dbReference>
<reference evidence="1 2" key="1">
    <citation type="submission" date="2022-01" db="EMBL/GenBank/DDBJ databases">
        <authorList>
            <person name="Xiong W."/>
            <person name="Schranz E."/>
        </authorList>
    </citation>
    <scope>NUCLEOTIDE SEQUENCE [LARGE SCALE GENOMIC DNA]</scope>
</reference>
<dbReference type="EMBL" id="CAKMRJ010005610">
    <property type="protein sequence ID" value="CAH1447741.1"/>
    <property type="molecule type" value="Genomic_DNA"/>
</dbReference>
<organism evidence="1 2">
    <name type="scientific">Lactuca virosa</name>
    <dbReference type="NCBI Taxonomy" id="75947"/>
    <lineage>
        <taxon>Eukaryota</taxon>
        <taxon>Viridiplantae</taxon>
        <taxon>Streptophyta</taxon>
        <taxon>Embryophyta</taxon>
        <taxon>Tracheophyta</taxon>
        <taxon>Spermatophyta</taxon>
        <taxon>Magnoliopsida</taxon>
        <taxon>eudicotyledons</taxon>
        <taxon>Gunneridae</taxon>
        <taxon>Pentapetalae</taxon>
        <taxon>asterids</taxon>
        <taxon>campanulids</taxon>
        <taxon>Asterales</taxon>
        <taxon>Asteraceae</taxon>
        <taxon>Cichorioideae</taxon>
        <taxon>Cichorieae</taxon>
        <taxon>Lactucinae</taxon>
        <taxon>Lactuca</taxon>
    </lineage>
</organism>
<protein>
    <submittedName>
        <fullName evidence="1">Uncharacterized protein</fullName>
    </submittedName>
</protein>
<accession>A0AAU9PD81</accession>
<name>A0AAU9PD81_9ASTR</name>
<dbReference type="InterPro" id="IPR045203">
    <property type="entry name" value="RanGAP1/2"/>
</dbReference>
<evidence type="ECO:0000313" key="1">
    <source>
        <dbReference type="EMBL" id="CAH1447741.1"/>
    </source>
</evidence>